<dbReference type="InterPro" id="IPR008862">
    <property type="entry name" value="Tcp11"/>
</dbReference>
<reference evidence="3 4" key="1">
    <citation type="journal article" date="2013" name="BMC Genomics">
        <title>The genome and transcriptome of the pine saprophyte Ophiostoma piceae, and a comparison with the bark beetle-associated pine pathogen Grosmannia clavigera.</title>
        <authorList>
            <person name="Haridas S."/>
            <person name="Wang Y."/>
            <person name="Lim L."/>
            <person name="Massoumi Alamouti S."/>
            <person name="Jackman S."/>
            <person name="Docking R."/>
            <person name="Robertson G."/>
            <person name="Birol I."/>
            <person name="Bohlmann J."/>
            <person name="Breuil C."/>
        </authorList>
    </citation>
    <scope>NUCLEOTIDE SEQUENCE [LARGE SCALE GENOMIC DNA]</scope>
    <source>
        <strain evidence="3 4">UAMH 11346</strain>
    </source>
</reference>
<dbReference type="GO" id="GO:0010737">
    <property type="term" value="P:protein kinase A signaling"/>
    <property type="evidence" value="ECO:0007669"/>
    <property type="project" value="TreeGrafter"/>
</dbReference>
<feature type="compositionally biased region" description="Low complexity" evidence="2">
    <location>
        <begin position="75"/>
        <end position="99"/>
    </location>
</feature>
<feature type="compositionally biased region" description="Low complexity" evidence="2">
    <location>
        <begin position="527"/>
        <end position="554"/>
    </location>
</feature>
<dbReference type="OMA" id="YERASCE"/>
<dbReference type="VEuPathDB" id="FungiDB:F503_06486"/>
<evidence type="ECO:0000313" key="3">
    <source>
        <dbReference type="EMBL" id="EPE03780.1"/>
    </source>
</evidence>
<feature type="compositionally biased region" description="Polar residues" evidence="2">
    <location>
        <begin position="1"/>
        <end position="16"/>
    </location>
</feature>
<dbReference type="AlphaFoldDB" id="S3CSX4"/>
<evidence type="ECO:0000256" key="1">
    <source>
        <dbReference type="ARBA" id="ARBA00010954"/>
    </source>
</evidence>
<dbReference type="OrthoDB" id="276323at2759"/>
<dbReference type="Proteomes" id="UP000016923">
    <property type="component" value="Unassembled WGS sequence"/>
</dbReference>
<comment type="similarity">
    <text evidence="1">Belongs to the TCP11 family.</text>
</comment>
<keyword evidence="4" id="KW-1185">Reference proteome</keyword>
<feature type="compositionally biased region" description="Low complexity" evidence="2">
    <location>
        <begin position="144"/>
        <end position="182"/>
    </location>
</feature>
<dbReference type="eggNOG" id="KOG1981">
    <property type="taxonomic scope" value="Eukaryota"/>
</dbReference>
<feature type="compositionally biased region" description="Polar residues" evidence="2">
    <location>
        <begin position="25"/>
        <end position="39"/>
    </location>
</feature>
<name>S3CSX4_OPHP1</name>
<dbReference type="HOGENOM" id="CLU_016970_0_1_1"/>
<organism evidence="3 4">
    <name type="scientific">Ophiostoma piceae (strain UAMH 11346)</name>
    <name type="common">Sap stain fungus</name>
    <dbReference type="NCBI Taxonomy" id="1262450"/>
    <lineage>
        <taxon>Eukaryota</taxon>
        <taxon>Fungi</taxon>
        <taxon>Dikarya</taxon>
        <taxon>Ascomycota</taxon>
        <taxon>Pezizomycotina</taxon>
        <taxon>Sordariomycetes</taxon>
        <taxon>Sordariomycetidae</taxon>
        <taxon>Ophiostomatales</taxon>
        <taxon>Ophiostomataceae</taxon>
        <taxon>Ophiostoma</taxon>
    </lineage>
</organism>
<gene>
    <name evidence="3" type="ORF">F503_06486</name>
</gene>
<feature type="region of interest" description="Disordered" evidence="2">
    <location>
        <begin position="1"/>
        <end position="207"/>
    </location>
</feature>
<sequence length="765" mass="84835">MSDQTTNGAFDSTFTSAGHARSQPDDQASTTEQTVTDSRTGAPAPQHSVTSKFVSGPKSEQDPRSTAAANGAQTPPVSDSPLPSSASSSAYEATQQKQQQPPPIAKPYTSKVSHTREALALERIRRQQIKAEQAQLRSQKAENQTPQKQHSHQQPQPQLRHTISLRGSQRKSQQAQQQESRQPSPPSPSRSCHLPRHEQPASAKIDLPVTKATLSELDVTKIIHNPKLRHDINYDPELHFRPNLDGEKGRRKQEKAQLFWDNLRDELTQFVTNRDEFLRTHGPTDEWSLPALLSSVKDIIQTLVPARDRDVLNEGLNIPLLMQQFARGIVDLEKLAAWLSSVLKMHCAPMRDEWVDEMYNELSRGNRENDIDELVKGLSSLLSVLEAMKLDVANHQIRCLRPLLIEDTVHFEQRFFCKKIQNKRMSVEAAGLWYEHAKAEFASPDVRHRQAFGDMSAFFGGLVNLLLPSVDASQVPNTFLFDEDRILKLRADMFDAIHLEICMRVYERASCEAGGMSSDEEFDFNTPPQSASSSRPSSLAFSNCGSSSSSPRSSGQFLGKVMLPAHDPEDFAEARQRAQNLYSRLVILLQSVFATARPAQRWEDLWTNMAVEMCNALGNVDRAEQIEDLLKSCVDPASAMKQEVEAVFKKRLLSALAHRVKDFKSMPNVGLFVVAAGGRIHPQSTRVPESAAAASAAAAAAAAAATAAATLMAQKTRIIDPREDGCVEDMATRLTHLGILHWRVWGGLVYEPAPEVAPNAPMPLL</sequence>
<dbReference type="PANTHER" id="PTHR12832">
    <property type="entry name" value="TESTIS-SPECIFIC PROTEIN PBS13 T-COMPLEX 11"/>
    <property type="match status" value="1"/>
</dbReference>
<evidence type="ECO:0000313" key="4">
    <source>
        <dbReference type="Proteomes" id="UP000016923"/>
    </source>
</evidence>
<feature type="compositionally biased region" description="Basic and acidic residues" evidence="2">
    <location>
        <begin position="114"/>
        <end position="125"/>
    </location>
</feature>
<dbReference type="EMBL" id="KE148165">
    <property type="protein sequence ID" value="EPE03780.1"/>
    <property type="molecule type" value="Genomic_DNA"/>
</dbReference>
<accession>S3CSX4</accession>
<evidence type="ECO:0000256" key="2">
    <source>
        <dbReference type="SAM" id="MobiDB-lite"/>
    </source>
</evidence>
<proteinExistence type="inferred from homology"/>
<dbReference type="Pfam" id="PF05794">
    <property type="entry name" value="Tcp11"/>
    <property type="match status" value="1"/>
</dbReference>
<dbReference type="PANTHER" id="PTHR12832:SF11">
    <property type="entry name" value="LD23868P"/>
    <property type="match status" value="1"/>
</dbReference>
<feature type="region of interest" description="Disordered" evidence="2">
    <location>
        <begin position="517"/>
        <end position="555"/>
    </location>
</feature>
<protein>
    <submittedName>
        <fullName evidence="3">Camp-mediated signaling protein sok1</fullName>
    </submittedName>
</protein>